<geneLocation type="plasmid" evidence="8 9">
    <name>p1</name>
</geneLocation>
<evidence type="ECO:0000256" key="6">
    <source>
        <dbReference type="SAM" id="MobiDB-lite"/>
    </source>
</evidence>
<gene>
    <name evidence="8" type="ORF">JQS30_17180</name>
</gene>
<feature type="region of interest" description="Disordered" evidence="6">
    <location>
        <begin position="543"/>
        <end position="605"/>
    </location>
</feature>
<dbReference type="Proteomes" id="UP000662939">
    <property type="component" value="Plasmid p1"/>
</dbReference>
<feature type="domain" description="TraD/TraG TraM recognition site" evidence="7">
    <location>
        <begin position="402"/>
        <end position="511"/>
    </location>
</feature>
<evidence type="ECO:0000256" key="1">
    <source>
        <dbReference type="ARBA" id="ARBA00004651"/>
    </source>
</evidence>
<comment type="subcellular location">
    <subcellularLocation>
        <location evidence="1">Cell membrane</location>
        <topology evidence="1">Multi-pass membrane protein</topology>
    </subcellularLocation>
</comment>
<dbReference type="AlphaFoldDB" id="A0A895XUW6"/>
<feature type="compositionally biased region" description="Basic residues" evidence="6">
    <location>
        <begin position="544"/>
        <end position="558"/>
    </location>
</feature>
<evidence type="ECO:0000313" key="9">
    <source>
        <dbReference type="Proteomes" id="UP000662939"/>
    </source>
</evidence>
<evidence type="ECO:0000313" key="8">
    <source>
        <dbReference type="EMBL" id="QSB07175.1"/>
    </source>
</evidence>
<protein>
    <submittedName>
        <fullName evidence="8">Type IV secretory system conjugative DNA transfer family protein</fullName>
    </submittedName>
</protein>
<dbReference type="EMBL" id="CP070498">
    <property type="protein sequence ID" value="QSB07175.1"/>
    <property type="molecule type" value="Genomic_DNA"/>
</dbReference>
<keyword evidence="4" id="KW-1133">Transmembrane helix</keyword>
<dbReference type="Gene3D" id="3.40.50.300">
    <property type="entry name" value="P-loop containing nucleotide triphosphate hydrolases"/>
    <property type="match status" value="1"/>
</dbReference>
<keyword evidence="2" id="KW-1003">Cell membrane</keyword>
<dbReference type="GO" id="GO:0005886">
    <property type="term" value="C:plasma membrane"/>
    <property type="evidence" value="ECO:0007669"/>
    <property type="project" value="UniProtKB-SubCell"/>
</dbReference>
<evidence type="ECO:0000256" key="2">
    <source>
        <dbReference type="ARBA" id="ARBA00022475"/>
    </source>
</evidence>
<organism evidence="8 9">
    <name type="scientific">Natronoglycomyces albus</name>
    <dbReference type="NCBI Taxonomy" id="2811108"/>
    <lineage>
        <taxon>Bacteria</taxon>
        <taxon>Bacillati</taxon>
        <taxon>Actinomycetota</taxon>
        <taxon>Actinomycetes</taxon>
        <taxon>Glycomycetales</taxon>
        <taxon>Glycomycetaceae</taxon>
        <taxon>Natronoglycomyces</taxon>
    </lineage>
</organism>
<evidence type="ECO:0000256" key="4">
    <source>
        <dbReference type="ARBA" id="ARBA00022989"/>
    </source>
</evidence>
<dbReference type="PANTHER" id="PTHR37937">
    <property type="entry name" value="CONJUGATIVE TRANSFER: DNA TRANSPORT"/>
    <property type="match status" value="1"/>
</dbReference>
<reference evidence="8" key="1">
    <citation type="submission" date="2021-02" db="EMBL/GenBank/DDBJ databases">
        <title>Natronoglycomyces albus gen. nov., sp. nov, a haloalkaliphilic actinobacterium from a soda solonchak soil.</title>
        <authorList>
            <person name="Sorokin D.Y."/>
            <person name="Khijniak T.V."/>
            <person name="Zakharycheva A.P."/>
            <person name="Boueva O.V."/>
            <person name="Ariskina E.V."/>
            <person name="Hahnke R.L."/>
            <person name="Bunk B."/>
            <person name="Sproer C."/>
            <person name="Schumann P."/>
            <person name="Evtushenko L.I."/>
            <person name="Kublanov I.V."/>
        </authorList>
    </citation>
    <scope>NUCLEOTIDE SEQUENCE</scope>
    <source>
        <strain evidence="8">DSM 106290</strain>
        <plasmid evidence="8">p1</plasmid>
    </source>
</reference>
<evidence type="ECO:0000259" key="7">
    <source>
        <dbReference type="Pfam" id="PF12696"/>
    </source>
</evidence>
<keyword evidence="8" id="KW-0614">Plasmid</keyword>
<dbReference type="PANTHER" id="PTHR37937:SF1">
    <property type="entry name" value="CONJUGATIVE TRANSFER: DNA TRANSPORT"/>
    <property type="match status" value="1"/>
</dbReference>
<keyword evidence="9" id="KW-1185">Reference proteome</keyword>
<feature type="compositionally biased region" description="Polar residues" evidence="6">
    <location>
        <begin position="574"/>
        <end position="596"/>
    </location>
</feature>
<evidence type="ECO:0000256" key="5">
    <source>
        <dbReference type="ARBA" id="ARBA00023136"/>
    </source>
</evidence>
<sequence>MSEIKSRGLWREVRYPATLATAAAVALQLLAWLIFSAVWLLALPPVTVAGVVVYRTRLRSAARVHAEKARQMRLRGGWATPLDMVRTLGYVKMFRQMKVVRPSLATLSFWERLQVPFDRFAVRLVRIQGWLGRRWLYVSIERMTAIIAQAGTGKTGWLANILLDAKDNPVVVTSMKVDLIAETKDLREEVGPVDIFNPDTIGGPQFASTIKWDMLAGCKNPQVAQTRAGYLMAGAKGSSNVGDAEFWKSQGVRILGIYLHAAALGGLPVAIVSDWVGRAKDSETMQDQLRELISQSPQERAMMADLEQWLGTNANTATSTTTTITNAVKWLSTDAANLVDVKPGKESFDIDRFLSQASTLYLLAEEKDYDAITPLFTAFVGWLYDETRKRASQMPKGRLEPHLTMVLDELATICPVPMNRWAPVMRGFNISAHIGLQSIPQLEEKYGKEAAKIILDNVFAKMYLGGITDTNLLKDLSLLFGEVSVTEYNPAHQRHDVVRRPVLAPDRIRDLDIGEALLVVTGLSGAATGRITPYWERKDYKALQRQKRKDARKQRKIKSLPQGTIPKQIEKSPSEQPQASGHDQAVTASSVEQWMATQRDAGKGN</sequence>
<dbReference type="KEGG" id="nav:JQS30_17180"/>
<dbReference type="InterPro" id="IPR051539">
    <property type="entry name" value="T4SS-coupling_protein"/>
</dbReference>
<dbReference type="CDD" id="cd01127">
    <property type="entry name" value="TrwB_TraG_TraD_VirD4"/>
    <property type="match status" value="1"/>
</dbReference>
<keyword evidence="3" id="KW-0812">Transmembrane</keyword>
<dbReference type="SUPFAM" id="SSF52540">
    <property type="entry name" value="P-loop containing nucleoside triphosphate hydrolases"/>
    <property type="match status" value="1"/>
</dbReference>
<dbReference type="InterPro" id="IPR032689">
    <property type="entry name" value="TraG-D_C"/>
</dbReference>
<proteinExistence type="predicted"/>
<dbReference type="InterPro" id="IPR027417">
    <property type="entry name" value="P-loop_NTPase"/>
</dbReference>
<dbReference type="RefSeq" id="WP_213173170.1">
    <property type="nucleotide sequence ID" value="NZ_CP070498.1"/>
</dbReference>
<dbReference type="Pfam" id="PF12696">
    <property type="entry name" value="TraG-D_C"/>
    <property type="match status" value="1"/>
</dbReference>
<name>A0A895XUW6_9ACTN</name>
<accession>A0A895XUW6</accession>
<evidence type="ECO:0000256" key="3">
    <source>
        <dbReference type="ARBA" id="ARBA00022692"/>
    </source>
</evidence>
<keyword evidence="5" id="KW-0472">Membrane</keyword>